<dbReference type="InterPro" id="IPR009000">
    <property type="entry name" value="Transl_B-barrel_sf"/>
</dbReference>
<evidence type="ECO:0000256" key="8">
    <source>
        <dbReference type="ARBA" id="ARBA00023134"/>
    </source>
</evidence>
<keyword evidence="5" id="KW-0648">Protein biosynthesis</keyword>
<dbReference type="GO" id="GO:0032543">
    <property type="term" value="P:mitochondrial translation"/>
    <property type="evidence" value="ECO:0007669"/>
    <property type="project" value="UniProtKB-ARBA"/>
</dbReference>
<dbReference type="Pfam" id="PF00009">
    <property type="entry name" value="GTP_EFTU"/>
    <property type="match status" value="1"/>
</dbReference>
<proteinExistence type="inferred from homology"/>
<dbReference type="PANTHER" id="PTHR43381:SF20">
    <property type="entry name" value="TRANSLATION INITIATION FACTOR IF-2, MITOCHONDRIAL"/>
    <property type="match status" value="1"/>
</dbReference>
<reference evidence="15" key="1">
    <citation type="journal article" date="2018" name="Nat. Microbiol.">
        <title>Leveraging single-cell genomics to expand the fungal tree of life.</title>
        <authorList>
            <person name="Ahrendt S.R."/>
            <person name="Quandt C.A."/>
            <person name="Ciobanu D."/>
            <person name="Clum A."/>
            <person name="Salamov A."/>
            <person name="Andreopoulos B."/>
            <person name="Cheng J.F."/>
            <person name="Woyke T."/>
            <person name="Pelin A."/>
            <person name="Henrissat B."/>
            <person name="Reynolds N.K."/>
            <person name="Benny G.L."/>
            <person name="Smith M.E."/>
            <person name="James T.Y."/>
            <person name="Grigoriev I.V."/>
        </authorList>
    </citation>
    <scope>NUCLEOTIDE SEQUENCE [LARGE SCALE GENOMIC DNA]</scope>
    <source>
        <strain evidence="15">Baker2002</strain>
    </source>
</reference>
<dbReference type="CDD" id="cd03702">
    <property type="entry name" value="IF2_mtIF2_II"/>
    <property type="match status" value="1"/>
</dbReference>
<dbReference type="InterPro" id="IPR000178">
    <property type="entry name" value="TF_IF2_bacterial-like"/>
</dbReference>
<dbReference type="CDD" id="cd01887">
    <property type="entry name" value="IF2_eIF5B"/>
    <property type="match status" value="1"/>
</dbReference>
<dbReference type="Gene3D" id="3.40.50.10050">
    <property type="entry name" value="Translation initiation factor IF- 2, domain 3"/>
    <property type="match status" value="1"/>
</dbReference>
<dbReference type="FunFam" id="2.40.30.10:FF:000008">
    <property type="entry name" value="Translation initiation factor IF-2"/>
    <property type="match status" value="1"/>
</dbReference>
<dbReference type="FunFam" id="2.40.30.10:FF:000126">
    <property type="entry name" value="Mitochondrial translation initiation factor"/>
    <property type="match status" value="1"/>
</dbReference>
<dbReference type="NCBIfam" id="TIGR00231">
    <property type="entry name" value="small_GTP"/>
    <property type="match status" value="1"/>
</dbReference>
<feature type="compositionally biased region" description="Polar residues" evidence="12">
    <location>
        <begin position="33"/>
        <end position="49"/>
    </location>
</feature>
<dbReference type="Pfam" id="PF22042">
    <property type="entry name" value="EF-G_D2"/>
    <property type="match status" value="1"/>
</dbReference>
<comment type="similarity">
    <text evidence="2">Belongs to the TRAFAC class translation factor GTPase superfamily. Classic translation factor GTPase family. IF-2 subfamily.</text>
</comment>
<dbReference type="PANTHER" id="PTHR43381">
    <property type="entry name" value="TRANSLATION INITIATION FACTOR IF-2-RELATED"/>
    <property type="match status" value="1"/>
</dbReference>
<evidence type="ECO:0000256" key="4">
    <source>
        <dbReference type="ARBA" id="ARBA00022741"/>
    </source>
</evidence>
<sequence>MYAKNQKPLQNNHRNTTGSRPPRPSQENRKQPDQGSQPRTGPSVTTQHAQYSELKRKFNQKQKDGFLHTPKKHSRTKIHGIRDPIKINIPPFVTVSTLASYLNVPLSRFIKRLERMDYDDLTHHYILDKENASLIADEFGYEVTVSDERDDDLLPAPADETKLKPRPPVVTIMGHVDHGKTTILDYLRKSAVVDTEFGGITQHIGAFSVITPVSKKKITFLDTPGHSAFLSMRERGAIVTDIIILVVAADDSVMPQTIEAIKHANNSGVPIIVAINKCDKPSKNIDKVLSDIAKHGVDIEDYGGETQTVQVSGKTGLNMDNLEEAVITLSELSDFKAEPLGVPAQGWIIESQVQTGLGNIATVLVKRGTMKIGSYFVAGTTYCKIRGMKDEFGKMVKSAGPSTPVQIWGWKDLPLAGDRILQADLEAVCKKVVQAREDREKQQQNIKNIDSINQKRKQEVEELSRQEKINERKMAGLDASDLMTAEENQTQKVHFIVKSDVYGSAEAIKESIEGLGNEEIKALVIFYEPGPPTKSDLEMASALDAQILCFNVKVPKQILSMASQLKVSVLEHSIIYRLIEHVTEDLTSRLKPHIEIKVLAELDIRAVYDITAKNKSIMKIAGCRVNNGTMKRSSKVRVKRKGNVIFTGELSSLKHVKDDVKEVKKGLECGLLFDNWKKFEVGDVVEAYEEVEIPRYL</sequence>
<accession>A0A4P9ZCZ4</accession>
<gene>
    <name evidence="14" type="ORF">METBISCDRAFT_31267</name>
</gene>
<dbReference type="Pfam" id="PF04760">
    <property type="entry name" value="IF2_N"/>
    <property type="match status" value="1"/>
</dbReference>
<comment type="subcellular location">
    <subcellularLocation>
        <location evidence="1">Mitochondrion</location>
    </subcellularLocation>
</comment>
<dbReference type="HAMAP" id="MF_00100_B">
    <property type="entry name" value="IF_2_B"/>
    <property type="match status" value="1"/>
</dbReference>
<evidence type="ECO:0000256" key="10">
    <source>
        <dbReference type="ARBA" id="ARBA00044200"/>
    </source>
</evidence>
<organism evidence="14 15">
    <name type="scientific">Metschnikowia bicuspidata</name>
    <dbReference type="NCBI Taxonomy" id="27322"/>
    <lineage>
        <taxon>Eukaryota</taxon>
        <taxon>Fungi</taxon>
        <taxon>Dikarya</taxon>
        <taxon>Ascomycota</taxon>
        <taxon>Saccharomycotina</taxon>
        <taxon>Pichiomycetes</taxon>
        <taxon>Metschnikowiaceae</taxon>
        <taxon>Metschnikowia</taxon>
    </lineage>
</organism>
<evidence type="ECO:0000256" key="1">
    <source>
        <dbReference type="ARBA" id="ARBA00004173"/>
    </source>
</evidence>
<dbReference type="SUPFAM" id="SSF52156">
    <property type="entry name" value="Initiation factor IF2/eIF5b, domain 3"/>
    <property type="match status" value="1"/>
</dbReference>
<dbReference type="Proteomes" id="UP000268321">
    <property type="component" value="Unassembled WGS sequence"/>
</dbReference>
<keyword evidence="15" id="KW-1185">Reference proteome</keyword>
<comment type="function">
    <text evidence="9">One of the essential components for the initiation of protein synthesis. Protects formylmethionyl-tRNA from spontaneous hydrolysis and promotes its binding to the 30S ribosomal subunits. Also involved in the hydrolysis of GTP during the formation of the 70S ribosomal complex.</text>
</comment>
<feature type="compositionally biased region" description="Polar residues" evidence="12">
    <location>
        <begin position="7"/>
        <end position="19"/>
    </location>
</feature>
<dbReference type="InterPro" id="IPR005225">
    <property type="entry name" value="Small_GTP-bd"/>
</dbReference>
<protein>
    <recommendedName>
        <fullName evidence="10">Translation initiation factor IF-2, mitochondrial</fullName>
    </recommendedName>
</protein>
<dbReference type="InterPro" id="IPR053905">
    <property type="entry name" value="EF-G-like_DII"/>
</dbReference>
<dbReference type="AlphaFoldDB" id="A0A4P9ZCZ4"/>
<dbReference type="Gene3D" id="2.40.30.10">
    <property type="entry name" value="Translation factors"/>
    <property type="match status" value="2"/>
</dbReference>
<dbReference type="InterPro" id="IPR023115">
    <property type="entry name" value="TIF_IF2_dom3"/>
</dbReference>
<dbReference type="GO" id="GO:0005739">
    <property type="term" value="C:mitochondrion"/>
    <property type="evidence" value="ECO:0007669"/>
    <property type="project" value="UniProtKB-SubCell"/>
</dbReference>
<dbReference type="OrthoDB" id="361630at2759"/>
<dbReference type="InterPro" id="IPR044145">
    <property type="entry name" value="IF2_II"/>
</dbReference>
<dbReference type="SUPFAM" id="SSF52540">
    <property type="entry name" value="P-loop containing nucleoside triphosphate hydrolases"/>
    <property type="match status" value="1"/>
</dbReference>
<evidence type="ECO:0000256" key="2">
    <source>
        <dbReference type="ARBA" id="ARBA00007733"/>
    </source>
</evidence>
<dbReference type="GO" id="GO:0003924">
    <property type="term" value="F:GTPase activity"/>
    <property type="evidence" value="ECO:0007669"/>
    <property type="project" value="InterPro"/>
</dbReference>
<keyword evidence="11" id="KW-0175">Coiled coil</keyword>
<keyword evidence="4" id="KW-0547">Nucleotide-binding</keyword>
<evidence type="ECO:0000256" key="9">
    <source>
        <dbReference type="ARBA" id="ARBA00025162"/>
    </source>
</evidence>
<dbReference type="NCBIfam" id="TIGR00487">
    <property type="entry name" value="IF-2"/>
    <property type="match status" value="1"/>
</dbReference>
<dbReference type="FunFam" id="3.40.50.300:FF:000019">
    <property type="entry name" value="Translation initiation factor IF-2"/>
    <property type="match status" value="1"/>
</dbReference>
<feature type="domain" description="Tr-type G" evidence="13">
    <location>
        <begin position="165"/>
        <end position="340"/>
    </location>
</feature>
<dbReference type="Gene3D" id="3.40.50.300">
    <property type="entry name" value="P-loop containing nucleotide triphosphate hydrolases"/>
    <property type="match status" value="1"/>
</dbReference>
<dbReference type="InterPro" id="IPR015760">
    <property type="entry name" value="TIF_IF2"/>
</dbReference>
<dbReference type="PROSITE" id="PS01176">
    <property type="entry name" value="IF2"/>
    <property type="match status" value="1"/>
</dbReference>
<evidence type="ECO:0000256" key="11">
    <source>
        <dbReference type="SAM" id="Coils"/>
    </source>
</evidence>
<evidence type="ECO:0000256" key="3">
    <source>
        <dbReference type="ARBA" id="ARBA00022540"/>
    </source>
</evidence>
<dbReference type="InterPro" id="IPR027417">
    <property type="entry name" value="P-loop_NTPase"/>
</dbReference>
<evidence type="ECO:0000259" key="13">
    <source>
        <dbReference type="PROSITE" id="PS51722"/>
    </source>
</evidence>
<keyword evidence="3 14" id="KW-0396">Initiation factor</keyword>
<dbReference type="Pfam" id="PF11987">
    <property type="entry name" value="IF-2"/>
    <property type="match status" value="1"/>
</dbReference>
<dbReference type="FunFam" id="3.40.50.10050:FF:000001">
    <property type="entry name" value="Translation initiation factor IF-2"/>
    <property type="match status" value="1"/>
</dbReference>
<feature type="coiled-coil region" evidence="11">
    <location>
        <begin position="425"/>
        <end position="469"/>
    </location>
</feature>
<feature type="region of interest" description="Disordered" evidence="12">
    <location>
        <begin position="1"/>
        <end position="49"/>
    </location>
</feature>
<keyword evidence="7" id="KW-0496">Mitochondrion</keyword>
<dbReference type="InterPro" id="IPR006847">
    <property type="entry name" value="IF2_N"/>
</dbReference>
<dbReference type="SUPFAM" id="SSF50447">
    <property type="entry name" value="Translation proteins"/>
    <property type="match status" value="2"/>
</dbReference>
<dbReference type="InterPro" id="IPR000795">
    <property type="entry name" value="T_Tr_GTP-bd_dom"/>
</dbReference>
<dbReference type="GO" id="GO:0005525">
    <property type="term" value="F:GTP binding"/>
    <property type="evidence" value="ECO:0007669"/>
    <property type="project" value="UniProtKB-KW"/>
</dbReference>
<evidence type="ECO:0000313" key="15">
    <source>
        <dbReference type="Proteomes" id="UP000268321"/>
    </source>
</evidence>
<name>A0A4P9ZCZ4_9ASCO</name>
<dbReference type="InterPro" id="IPR036925">
    <property type="entry name" value="TIF_IF2_dom3_sf"/>
</dbReference>
<keyword evidence="6" id="KW-0809">Transit peptide</keyword>
<evidence type="ECO:0000256" key="7">
    <source>
        <dbReference type="ARBA" id="ARBA00023128"/>
    </source>
</evidence>
<evidence type="ECO:0000256" key="12">
    <source>
        <dbReference type="SAM" id="MobiDB-lite"/>
    </source>
</evidence>
<dbReference type="EMBL" id="ML004469">
    <property type="protein sequence ID" value="RKP29991.1"/>
    <property type="molecule type" value="Genomic_DNA"/>
</dbReference>
<evidence type="ECO:0000313" key="14">
    <source>
        <dbReference type="EMBL" id="RKP29991.1"/>
    </source>
</evidence>
<dbReference type="CDD" id="cd03692">
    <property type="entry name" value="mtIF2_IVc"/>
    <property type="match status" value="1"/>
</dbReference>
<evidence type="ECO:0000256" key="6">
    <source>
        <dbReference type="ARBA" id="ARBA00022946"/>
    </source>
</evidence>
<keyword evidence="8" id="KW-0342">GTP-binding</keyword>
<dbReference type="GO" id="GO:0003743">
    <property type="term" value="F:translation initiation factor activity"/>
    <property type="evidence" value="ECO:0007669"/>
    <property type="project" value="UniProtKB-KW"/>
</dbReference>
<dbReference type="PROSITE" id="PS51722">
    <property type="entry name" value="G_TR_2"/>
    <property type="match status" value="1"/>
</dbReference>
<evidence type="ECO:0000256" key="5">
    <source>
        <dbReference type="ARBA" id="ARBA00022917"/>
    </source>
</evidence>